<gene>
    <name evidence="8" type="ORF">Cci01nite_58880</name>
</gene>
<feature type="transmembrane region" description="Helical" evidence="6">
    <location>
        <begin position="226"/>
        <end position="248"/>
    </location>
</feature>
<dbReference type="PANTHER" id="PTHR23513:SF6">
    <property type="entry name" value="MAJOR FACILITATOR SUPERFAMILY ASSOCIATED DOMAIN-CONTAINING PROTEIN"/>
    <property type="match status" value="1"/>
</dbReference>
<comment type="caution">
    <text evidence="8">The sequence shown here is derived from an EMBL/GenBank/DDBJ whole genome shotgun (WGS) entry which is preliminary data.</text>
</comment>
<dbReference type="InterPro" id="IPR011701">
    <property type="entry name" value="MFS"/>
</dbReference>
<dbReference type="EMBL" id="BONH01000032">
    <property type="protein sequence ID" value="GIG00795.1"/>
    <property type="molecule type" value="Genomic_DNA"/>
</dbReference>
<comment type="subcellular location">
    <subcellularLocation>
        <location evidence="1">Cell membrane</location>
        <topology evidence="1">Multi-pass membrane protein</topology>
    </subcellularLocation>
</comment>
<protein>
    <submittedName>
        <fullName evidence="8">Putative drug antiporter protein</fullName>
    </submittedName>
</protein>
<dbReference type="PANTHER" id="PTHR23513">
    <property type="entry name" value="INTEGRAL MEMBRANE EFFLUX PROTEIN-RELATED"/>
    <property type="match status" value="1"/>
</dbReference>
<dbReference type="InterPro" id="IPR036259">
    <property type="entry name" value="MFS_trans_sf"/>
</dbReference>
<accession>A0A8J3KT60</accession>
<dbReference type="CDD" id="cd06173">
    <property type="entry name" value="MFS_MefA_like"/>
    <property type="match status" value="1"/>
</dbReference>
<keyword evidence="9" id="KW-1185">Reference proteome</keyword>
<feature type="transmembrane region" description="Helical" evidence="6">
    <location>
        <begin position="152"/>
        <end position="173"/>
    </location>
</feature>
<dbReference type="GO" id="GO:0022857">
    <property type="term" value="F:transmembrane transporter activity"/>
    <property type="evidence" value="ECO:0007669"/>
    <property type="project" value="InterPro"/>
</dbReference>
<dbReference type="InterPro" id="IPR020846">
    <property type="entry name" value="MFS_dom"/>
</dbReference>
<dbReference type="AlphaFoldDB" id="A0A8J3KT60"/>
<evidence type="ECO:0000256" key="6">
    <source>
        <dbReference type="SAM" id="Phobius"/>
    </source>
</evidence>
<name>A0A8J3KT60_9ACTN</name>
<feature type="transmembrane region" description="Helical" evidence="6">
    <location>
        <begin position="86"/>
        <end position="113"/>
    </location>
</feature>
<feature type="transmembrane region" description="Helical" evidence="6">
    <location>
        <begin position="285"/>
        <end position="305"/>
    </location>
</feature>
<evidence type="ECO:0000259" key="7">
    <source>
        <dbReference type="PROSITE" id="PS50850"/>
    </source>
</evidence>
<organism evidence="8 9">
    <name type="scientific">Catellatospora citrea</name>
    <dbReference type="NCBI Taxonomy" id="53366"/>
    <lineage>
        <taxon>Bacteria</taxon>
        <taxon>Bacillati</taxon>
        <taxon>Actinomycetota</taxon>
        <taxon>Actinomycetes</taxon>
        <taxon>Micromonosporales</taxon>
        <taxon>Micromonosporaceae</taxon>
        <taxon>Catellatospora</taxon>
    </lineage>
</organism>
<evidence type="ECO:0000313" key="8">
    <source>
        <dbReference type="EMBL" id="GIG00795.1"/>
    </source>
</evidence>
<dbReference type="RefSeq" id="WP_120320528.1">
    <property type="nucleotide sequence ID" value="NZ_BONH01000032.1"/>
</dbReference>
<dbReference type="Proteomes" id="UP000659904">
    <property type="component" value="Unassembled WGS sequence"/>
</dbReference>
<evidence type="ECO:0000256" key="1">
    <source>
        <dbReference type="ARBA" id="ARBA00004651"/>
    </source>
</evidence>
<feature type="transmembrane region" description="Helical" evidence="6">
    <location>
        <begin position="347"/>
        <end position="368"/>
    </location>
</feature>
<feature type="transmembrane region" description="Helical" evidence="6">
    <location>
        <begin position="179"/>
        <end position="205"/>
    </location>
</feature>
<feature type="domain" description="Major facilitator superfamily (MFS) profile" evidence="7">
    <location>
        <begin position="1"/>
        <end position="400"/>
    </location>
</feature>
<dbReference type="PROSITE" id="PS50850">
    <property type="entry name" value="MFS"/>
    <property type="match status" value="1"/>
</dbReference>
<feature type="transmembrane region" description="Helical" evidence="6">
    <location>
        <begin position="311"/>
        <end position="335"/>
    </location>
</feature>
<dbReference type="Pfam" id="PF07690">
    <property type="entry name" value="MFS_1"/>
    <property type="match status" value="1"/>
</dbReference>
<keyword evidence="5 6" id="KW-0472">Membrane</keyword>
<dbReference type="SUPFAM" id="SSF103473">
    <property type="entry name" value="MFS general substrate transporter"/>
    <property type="match status" value="1"/>
</dbReference>
<keyword evidence="3 6" id="KW-0812">Transmembrane</keyword>
<dbReference type="GO" id="GO:0005886">
    <property type="term" value="C:plasma membrane"/>
    <property type="evidence" value="ECO:0007669"/>
    <property type="project" value="UniProtKB-SubCell"/>
</dbReference>
<evidence type="ECO:0000256" key="5">
    <source>
        <dbReference type="ARBA" id="ARBA00023136"/>
    </source>
</evidence>
<feature type="transmembrane region" description="Helical" evidence="6">
    <location>
        <begin position="374"/>
        <end position="394"/>
    </location>
</feature>
<evidence type="ECO:0000256" key="2">
    <source>
        <dbReference type="ARBA" id="ARBA00022475"/>
    </source>
</evidence>
<dbReference type="Gene3D" id="1.20.1250.20">
    <property type="entry name" value="MFS general substrate transporter like domains"/>
    <property type="match status" value="1"/>
</dbReference>
<evidence type="ECO:0000256" key="4">
    <source>
        <dbReference type="ARBA" id="ARBA00022989"/>
    </source>
</evidence>
<sequence>MDTSPKQHRADLVRLIAAEAVSNIGTRMTFFAVPWLVLVTTGDPVKVGLVAGVETLTYVVSGVLAAPLQDRVGARRTSLWSDVGSVAVTAAVAMVGTRGFGLLLVLVGVLGVLRAQGDRAKATMVVPLMGAAGSDYARVAAVREGVLRTSTLAGSSLAGIAVVVFGPIGGIWIDAATYAVAVVLMIPVRAAVTASADATAAVPYFTALRDGFTWFRRNRLMRAVTGMLFFTNLFNQASAVVFVPLWVYETMDDPAALGAVATAYALGLIAGNVLVAWLAPILPRYPMLVAGYLIGGVPRFIVLALTDDLLVIVVVTLVGGIAMSSLNPTVSAMIYQRTPKEMLSRMGGIITAVAFGGAPLGGLLAGYLVQYLGLTDAILVATGLYFAVTLTPVIGHRLWRELDDTAPPPPRVGDGRPLPALYGRAGAAAGPRVSLRYAEGRWTVRARHGLRRLLPERPVPPGTAVAALARLEVEPVQSALRATIDHDRALAENRTRTVRARLAHLEPQLAELTRALERG</sequence>
<keyword evidence="4 6" id="KW-1133">Transmembrane helix</keyword>
<proteinExistence type="predicted"/>
<feature type="transmembrane region" description="Helical" evidence="6">
    <location>
        <begin position="12"/>
        <end position="37"/>
    </location>
</feature>
<feature type="transmembrane region" description="Helical" evidence="6">
    <location>
        <begin position="254"/>
        <end position="278"/>
    </location>
</feature>
<evidence type="ECO:0000256" key="3">
    <source>
        <dbReference type="ARBA" id="ARBA00022692"/>
    </source>
</evidence>
<evidence type="ECO:0000313" key="9">
    <source>
        <dbReference type="Proteomes" id="UP000659904"/>
    </source>
</evidence>
<keyword evidence="2" id="KW-1003">Cell membrane</keyword>
<reference evidence="8 9" key="1">
    <citation type="submission" date="2021-01" db="EMBL/GenBank/DDBJ databases">
        <title>Whole genome shotgun sequence of Catellatospora citrea NBRC 14495.</title>
        <authorList>
            <person name="Komaki H."/>
            <person name="Tamura T."/>
        </authorList>
    </citation>
    <scope>NUCLEOTIDE SEQUENCE [LARGE SCALE GENOMIC DNA]</scope>
    <source>
        <strain evidence="8 9">NBRC 14495</strain>
    </source>
</reference>